<evidence type="ECO:0000256" key="2">
    <source>
        <dbReference type="SAM" id="SignalP"/>
    </source>
</evidence>
<feature type="chain" id="PRO_5044275320" evidence="2">
    <location>
        <begin position="20"/>
        <end position="684"/>
    </location>
</feature>
<dbReference type="Pfam" id="PF03382">
    <property type="entry name" value="DUF285"/>
    <property type="match status" value="2"/>
</dbReference>
<reference evidence="3" key="2">
    <citation type="submission" date="2024-10" db="UniProtKB">
        <authorList>
            <consortium name="EnsemblProtists"/>
        </authorList>
    </citation>
    <scope>IDENTIFICATION</scope>
</reference>
<dbReference type="NCBIfam" id="TIGR02167">
    <property type="entry name" value="Liste_lipo_26"/>
    <property type="match status" value="2"/>
</dbReference>
<reference evidence="4" key="1">
    <citation type="journal article" date="2013" name="Nature">
        <title>Pan genome of the phytoplankton Emiliania underpins its global distribution.</title>
        <authorList>
            <person name="Read B.A."/>
            <person name="Kegel J."/>
            <person name="Klute M.J."/>
            <person name="Kuo A."/>
            <person name="Lefebvre S.C."/>
            <person name="Maumus F."/>
            <person name="Mayer C."/>
            <person name="Miller J."/>
            <person name="Monier A."/>
            <person name="Salamov A."/>
            <person name="Young J."/>
            <person name="Aguilar M."/>
            <person name="Claverie J.M."/>
            <person name="Frickenhaus S."/>
            <person name="Gonzalez K."/>
            <person name="Herman E.K."/>
            <person name="Lin Y.C."/>
            <person name="Napier J."/>
            <person name="Ogata H."/>
            <person name="Sarno A.F."/>
            <person name="Shmutz J."/>
            <person name="Schroeder D."/>
            <person name="de Vargas C."/>
            <person name="Verret F."/>
            <person name="von Dassow P."/>
            <person name="Valentin K."/>
            <person name="Van de Peer Y."/>
            <person name="Wheeler G."/>
            <person name="Dacks J.B."/>
            <person name="Delwiche C.F."/>
            <person name="Dyhrman S.T."/>
            <person name="Glockner G."/>
            <person name="John U."/>
            <person name="Richards T."/>
            <person name="Worden A.Z."/>
            <person name="Zhang X."/>
            <person name="Grigoriev I.V."/>
            <person name="Allen A.E."/>
            <person name="Bidle K."/>
            <person name="Borodovsky M."/>
            <person name="Bowler C."/>
            <person name="Brownlee C."/>
            <person name="Cock J.M."/>
            <person name="Elias M."/>
            <person name="Gladyshev V.N."/>
            <person name="Groth M."/>
            <person name="Guda C."/>
            <person name="Hadaegh A."/>
            <person name="Iglesias-Rodriguez M.D."/>
            <person name="Jenkins J."/>
            <person name="Jones B.M."/>
            <person name="Lawson T."/>
            <person name="Leese F."/>
            <person name="Lindquist E."/>
            <person name="Lobanov A."/>
            <person name="Lomsadze A."/>
            <person name="Malik S.B."/>
            <person name="Marsh M.E."/>
            <person name="Mackinder L."/>
            <person name="Mock T."/>
            <person name="Mueller-Roeber B."/>
            <person name="Pagarete A."/>
            <person name="Parker M."/>
            <person name="Probert I."/>
            <person name="Quesneville H."/>
            <person name="Raines C."/>
            <person name="Rensing S.A."/>
            <person name="Riano-Pachon D.M."/>
            <person name="Richier S."/>
            <person name="Rokitta S."/>
            <person name="Shiraiwa Y."/>
            <person name="Soanes D.M."/>
            <person name="van der Giezen M."/>
            <person name="Wahlund T.M."/>
            <person name="Williams B."/>
            <person name="Wilson W."/>
            <person name="Wolfe G."/>
            <person name="Wurch L.L."/>
        </authorList>
    </citation>
    <scope>NUCLEOTIDE SEQUENCE</scope>
</reference>
<evidence type="ECO:0000313" key="4">
    <source>
        <dbReference type="Proteomes" id="UP000013827"/>
    </source>
</evidence>
<organism evidence="3 4">
    <name type="scientific">Emiliania huxleyi (strain CCMP1516)</name>
    <dbReference type="NCBI Taxonomy" id="280463"/>
    <lineage>
        <taxon>Eukaryota</taxon>
        <taxon>Haptista</taxon>
        <taxon>Haptophyta</taxon>
        <taxon>Prymnesiophyceae</taxon>
        <taxon>Isochrysidales</taxon>
        <taxon>Noelaerhabdaceae</taxon>
        <taxon>Emiliania</taxon>
    </lineage>
</organism>
<dbReference type="PaxDb" id="2903-EOD09571"/>
<dbReference type="EnsemblProtists" id="EOD09571">
    <property type="protein sequence ID" value="EOD09571"/>
    <property type="gene ID" value="EMIHUDRAFT_96819"/>
</dbReference>
<proteinExistence type="predicted"/>
<sequence length="684" mass="74831">MRLLVLALPLAVSGIWVAAGPDPSASLKSAVDECYPTSGPISGPPDATGPCATPIGQWDVSAVTDMNGLFYNISYFNEDISDWDTGAVTDMESMFYDAESFNQPLPWDTSSVETFKQTFAATSTSAFNGDISTWDTSAATSMESMFYGAKSFNGDIGGWNTSSATTFYAMFMLAESFNKDISTWDTESVENMGLMFYAAGEFNQPIGAWDTGSVTSTRAMFGGLYSQYNQGSANFNAPLDSWKTGNFRDTAFMFAGATAFNQDISTWDMSNVRSTSAMFSGAFAFNKDISTWDVHNVVDMTSMFFASPFNQDITGWNVSSVEFMNAMFAFSNFNRTAYPLETTGEWSERLNLTAAVNTSCPPQPPDDFWVISGLGANQQLYCGHSCCPLTGDIFYNLSACGWPFVCPGGSFQDPHLKFAYGGRADFRGLNRHYYNFFSAPRISANIRTEDAKFKLHSKLLVDGSFMTEFHLTALVGGAKRKWANVSFWASELNNQNWGWKVVNGTCGGHYFKLGKKTTKVCEELTIAVKLAVPHTTQSGIYHLGYSGAISAKSRRRGRLCSQAQARTGIVGQSFSSQSPRIGKTDSYPKEGVFRTTAMAEGAIEGTAVMYDMSTAHETRFPFSRFDAAETDRKCAGSRLDRSRCPEGLIPTVTRRHLLPSLSLPASAKAEDTDAGVDVEEESML</sequence>
<dbReference type="InterPro" id="IPR005046">
    <property type="entry name" value="DUF285"/>
</dbReference>
<protein>
    <submittedName>
        <fullName evidence="3">Uncharacterized protein</fullName>
    </submittedName>
</protein>
<dbReference type="RefSeq" id="XP_005762000.1">
    <property type="nucleotide sequence ID" value="XM_005761943.1"/>
</dbReference>
<dbReference type="HOGENOM" id="CLU_402519_0_0_1"/>
<dbReference type="AlphaFoldDB" id="A0A0D3IE86"/>
<feature type="signal peptide" evidence="2">
    <location>
        <begin position="1"/>
        <end position="19"/>
    </location>
</feature>
<dbReference type="Proteomes" id="UP000013827">
    <property type="component" value="Unassembled WGS sequence"/>
</dbReference>
<evidence type="ECO:0000256" key="1">
    <source>
        <dbReference type="SAM" id="MobiDB-lite"/>
    </source>
</evidence>
<evidence type="ECO:0000313" key="3">
    <source>
        <dbReference type="EnsemblProtists" id="EOD09571"/>
    </source>
</evidence>
<keyword evidence="2" id="KW-0732">Signal</keyword>
<keyword evidence="4" id="KW-1185">Reference proteome</keyword>
<accession>A0A0D3IE86</accession>
<name>A0A0D3IE86_EMIH1</name>
<feature type="compositionally biased region" description="Acidic residues" evidence="1">
    <location>
        <begin position="672"/>
        <end position="684"/>
    </location>
</feature>
<dbReference type="InterPro" id="IPR011889">
    <property type="entry name" value="Liste_lipo_26"/>
</dbReference>
<dbReference type="KEGG" id="ehx:EMIHUDRAFT_96819"/>
<feature type="region of interest" description="Disordered" evidence="1">
    <location>
        <begin position="664"/>
        <end position="684"/>
    </location>
</feature>
<dbReference type="GeneID" id="17255780"/>